<reference evidence="1 2" key="1">
    <citation type="submission" date="2023-07" db="EMBL/GenBank/DDBJ databases">
        <title>Sorghum-associated microbial communities from plants grown in Nebraska, USA.</title>
        <authorList>
            <person name="Schachtman D."/>
        </authorList>
    </citation>
    <scope>NUCLEOTIDE SEQUENCE [LARGE SCALE GENOMIC DNA]</scope>
    <source>
        <strain evidence="1 2">BE310</strain>
    </source>
</reference>
<protein>
    <submittedName>
        <fullName evidence="1">Uncharacterized protein</fullName>
    </submittedName>
</protein>
<organism evidence="1 2">
    <name type="scientific">Pelomonas aquatica</name>
    <dbReference type="NCBI Taxonomy" id="431058"/>
    <lineage>
        <taxon>Bacteria</taxon>
        <taxon>Pseudomonadati</taxon>
        <taxon>Pseudomonadota</taxon>
        <taxon>Betaproteobacteria</taxon>
        <taxon>Burkholderiales</taxon>
        <taxon>Sphaerotilaceae</taxon>
        <taxon>Roseateles</taxon>
    </lineage>
</organism>
<keyword evidence="2" id="KW-1185">Reference proteome</keyword>
<evidence type="ECO:0000313" key="2">
    <source>
        <dbReference type="Proteomes" id="UP001180536"/>
    </source>
</evidence>
<name>A0ABU1ZED3_9BURK</name>
<sequence>MIGAPLSPSASLFPATSLGPLSPLGSPAVGRAGGATWLDGLGASGGAVSLRADVPADQRGLSVQQHAERVLAALIG</sequence>
<dbReference type="EMBL" id="JAVDXQ010000006">
    <property type="protein sequence ID" value="MDR7298989.1"/>
    <property type="molecule type" value="Genomic_DNA"/>
</dbReference>
<evidence type="ECO:0000313" key="1">
    <source>
        <dbReference type="EMBL" id="MDR7298989.1"/>
    </source>
</evidence>
<dbReference type="Proteomes" id="UP001180536">
    <property type="component" value="Unassembled WGS sequence"/>
</dbReference>
<comment type="caution">
    <text evidence="1">The sequence shown here is derived from an EMBL/GenBank/DDBJ whole genome shotgun (WGS) entry which is preliminary data.</text>
</comment>
<gene>
    <name evidence="1" type="ORF">J2X16_004357</name>
</gene>
<dbReference type="RefSeq" id="WP_310348319.1">
    <property type="nucleotide sequence ID" value="NZ_JAVDXQ010000006.1"/>
</dbReference>
<accession>A0ABU1ZED3</accession>
<proteinExistence type="predicted"/>